<comment type="caution">
    <text evidence="1">The sequence shown here is derived from an EMBL/GenBank/DDBJ whole genome shotgun (WGS) entry which is preliminary data.</text>
</comment>
<dbReference type="EMBL" id="JABFTP020000144">
    <property type="protein sequence ID" value="KAL3281681.1"/>
    <property type="molecule type" value="Genomic_DNA"/>
</dbReference>
<sequence length="64" mass="7514">MSRKREGTTTKAPWTVETLENAVQNFDVVEDLQRRYRKRQNLTLKKRFRLAKSSNASSKARKTS</sequence>
<evidence type="ECO:0000313" key="2">
    <source>
        <dbReference type="Proteomes" id="UP001516400"/>
    </source>
</evidence>
<accession>A0ABD2NTF6</accession>
<dbReference type="AlphaFoldDB" id="A0ABD2NTF6"/>
<proteinExistence type="predicted"/>
<keyword evidence="2" id="KW-1185">Reference proteome</keyword>
<name>A0ABD2NTF6_9CUCU</name>
<organism evidence="1 2">
    <name type="scientific">Cryptolaemus montrouzieri</name>
    <dbReference type="NCBI Taxonomy" id="559131"/>
    <lineage>
        <taxon>Eukaryota</taxon>
        <taxon>Metazoa</taxon>
        <taxon>Ecdysozoa</taxon>
        <taxon>Arthropoda</taxon>
        <taxon>Hexapoda</taxon>
        <taxon>Insecta</taxon>
        <taxon>Pterygota</taxon>
        <taxon>Neoptera</taxon>
        <taxon>Endopterygota</taxon>
        <taxon>Coleoptera</taxon>
        <taxon>Polyphaga</taxon>
        <taxon>Cucujiformia</taxon>
        <taxon>Coccinelloidea</taxon>
        <taxon>Coccinellidae</taxon>
        <taxon>Scymninae</taxon>
        <taxon>Scymnini</taxon>
        <taxon>Cryptolaemus</taxon>
    </lineage>
</organism>
<protein>
    <submittedName>
        <fullName evidence="1">Uncharacterized protein</fullName>
    </submittedName>
</protein>
<dbReference type="Proteomes" id="UP001516400">
    <property type="component" value="Unassembled WGS sequence"/>
</dbReference>
<gene>
    <name evidence="1" type="ORF">HHI36_004887</name>
</gene>
<evidence type="ECO:0000313" key="1">
    <source>
        <dbReference type="EMBL" id="KAL3281681.1"/>
    </source>
</evidence>
<reference evidence="1 2" key="1">
    <citation type="journal article" date="2021" name="BMC Biol.">
        <title>Horizontally acquired antibacterial genes associated with adaptive radiation of ladybird beetles.</title>
        <authorList>
            <person name="Li H.S."/>
            <person name="Tang X.F."/>
            <person name="Huang Y.H."/>
            <person name="Xu Z.Y."/>
            <person name="Chen M.L."/>
            <person name="Du X.Y."/>
            <person name="Qiu B.Y."/>
            <person name="Chen P.T."/>
            <person name="Zhang W."/>
            <person name="Slipinski A."/>
            <person name="Escalona H.E."/>
            <person name="Waterhouse R.M."/>
            <person name="Zwick A."/>
            <person name="Pang H."/>
        </authorList>
    </citation>
    <scope>NUCLEOTIDE SEQUENCE [LARGE SCALE GENOMIC DNA]</scope>
    <source>
        <strain evidence="1">SYSU2018</strain>
    </source>
</reference>
<feature type="non-terminal residue" evidence="1">
    <location>
        <position position="64"/>
    </location>
</feature>